<dbReference type="RefSeq" id="WP_083627589.1">
    <property type="nucleotide sequence ID" value="NZ_FPAM01000021.1"/>
</dbReference>
<dbReference type="InterPro" id="IPR032526">
    <property type="entry name" value="DUF4960"/>
</dbReference>
<gene>
    <name evidence="2" type="ORF">RG47T_5209</name>
</gene>
<reference evidence="2 3" key="1">
    <citation type="submission" date="2016-11" db="EMBL/GenBank/DDBJ databases">
        <title>Whole Genome Sequencing of Mucilaginibacter polytrichastri RG4-7(T) isolated from the moss sample.</title>
        <authorList>
            <person name="Li Y."/>
        </authorList>
    </citation>
    <scope>NUCLEOTIDE SEQUENCE [LARGE SCALE GENOMIC DNA]</scope>
    <source>
        <strain evidence="2 3">RG4-7</strain>
    </source>
</reference>
<name>A0A1Q5ZRX6_9SPHI</name>
<comment type="caution">
    <text evidence="2">The sequence shown here is derived from an EMBL/GenBank/DDBJ whole genome shotgun (WGS) entry which is preliminary data.</text>
</comment>
<keyword evidence="3" id="KW-1185">Reference proteome</keyword>
<dbReference type="PROSITE" id="PS51257">
    <property type="entry name" value="PROKAR_LIPOPROTEIN"/>
    <property type="match status" value="1"/>
</dbReference>
<dbReference type="Pfam" id="PF16324">
    <property type="entry name" value="DUF4960"/>
    <property type="match status" value="1"/>
</dbReference>
<dbReference type="Gene3D" id="2.60.40.2340">
    <property type="match status" value="2"/>
</dbReference>
<accession>A0A1Q5ZRX6</accession>
<dbReference type="STRING" id="1302689.RG47T_5209"/>
<dbReference type="Proteomes" id="UP000186720">
    <property type="component" value="Unassembled WGS sequence"/>
</dbReference>
<evidence type="ECO:0000313" key="3">
    <source>
        <dbReference type="Proteomes" id="UP000186720"/>
    </source>
</evidence>
<organism evidence="2 3">
    <name type="scientific">Mucilaginibacter polytrichastri</name>
    <dbReference type="NCBI Taxonomy" id="1302689"/>
    <lineage>
        <taxon>Bacteria</taxon>
        <taxon>Pseudomonadati</taxon>
        <taxon>Bacteroidota</taxon>
        <taxon>Sphingobacteriia</taxon>
        <taxon>Sphingobacteriales</taxon>
        <taxon>Sphingobacteriaceae</taxon>
        <taxon>Mucilaginibacter</taxon>
    </lineage>
</organism>
<protein>
    <recommendedName>
        <fullName evidence="1">DUF4960 domain-containing protein</fullName>
    </recommendedName>
</protein>
<dbReference type="EMBL" id="MPPL01000002">
    <property type="protein sequence ID" value="OKS84519.1"/>
    <property type="molecule type" value="Genomic_DNA"/>
</dbReference>
<feature type="domain" description="DUF4960" evidence="1">
    <location>
        <begin position="206"/>
        <end position="459"/>
    </location>
</feature>
<evidence type="ECO:0000259" key="1">
    <source>
        <dbReference type="Pfam" id="PF16324"/>
    </source>
</evidence>
<proteinExistence type="predicted"/>
<evidence type="ECO:0000313" key="2">
    <source>
        <dbReference type="EMBL" id="OKS84519.1"/>
    </source>
</evidence>
<sequence>MKSTILKNGIWLCILGFILVLSACKKNQSDLVLNTDVTISGFTANGVNGKINDTTKVISIVLPFGSDVTKIKPSLKVANGANVSPASGETVDLSLPTAYKVINGNIYSNYTVKASVETAFRAFKIDTVSGVINDISHTITVTVPPGTSVSHIAPSITLSPGLTISPAIGTPQDFTQPVKYTVTSSVTSVAYTVNVTVLNAIPYIAYIGTAPNRSGITNPDEKAAADWLFTNYTHAEYVSFDQINSGAVNLSKYKVIWWHYDSGQSLPDISNWANVLTALKAYYAAGGNFFLTTYAVQYLPSLGIIPQGKGPNNVFGDASPGIDTNNDWGISFNGNASNPLFQGLTLSPSNPTTAYLLGKGTERENHTAQWKVSDWGGYTNTAGWQAQTGGIALASTDGSTTDNTVNIAEFLSKNNSGKTLVINLGAYDWFNEPDPNSNTPSIANPYKPNIIKLTQNAIGILTQ</sequence>
<dbReference type="OrthoDB" id="727829at2"/>
<dbReference type="AlphaFoldDB" id="A0A1Q5ZRX6"/>